<feature type="transmembrane region" description="Helical" evidence="6">
    <location>
        <begin position="217"/>
        <end position="241"/>
    </location>
</feature>
<dbReference type="AlphaFoldDB" id="A0A084A9Q0"/>
<dbReference type="Gene3D" id="1.20.1250.20">
    <property type="entry name" value="MFS general substrate transporter like domains"/>
    <property type="match status" value="2"/>
</dbReference>
<feature type="transmembrane region" description="Helical" evidence="6">
    <location>
        <begin position="81"/>
        <end position="98"/>
    </location>
</feature>
<protein>
    <submittedName>
        <fullName evidence="8">Permease of the major facilitator superfamily</fullName>
    </submittedName>
</protein>
<dbReference type="PROSITE" id="PS50850">
    <property type="entry name" value="MFS"/>
    <property type="match status" value="1"/>
</dbReference>
<dbReference type="InterPro" id="IPR011701">
    <property type="entry name" value="MFS"/>
</dbReference>
<evidence type="ECO:0000313" key="8">
    <source>
        <dbReference type="EMBL" id="KEY62029.1"/>
    </source>
</evidence>
<dbReference type="PATRIC" id="fig|1415168.3.peg.1939"/>
<comment type="caution">
    <text evidence="8">The sequence shown here is derived from an EMBL/GenBank/DDBJ whole genome shotgun (WGS) entry which is preliminary data.</text>
</comment>
<dbReference type="InterPro" id="IPR020846">
    <property type="entry name" value="MFS_dom"/>
</dbReference>
<dbReference type="GO" id="GO:0022857">
    <property type="term" value="F:transmembrane transporter activity"/>
    <property type="evidence" value="ECO:0007669"/>
    <property type="project" value="InterPro"/>
</dbReference>
<proteinExistence type="predicted"/>
<comment type="subcellular location">
    <subcellularLocation>
        <location evidence="1">Cell membrane</location>
        <topology evidence="1">Multi-pass membrane protein</topology>
    </subcellularLocation>
</comment>
<organism evidence="8 9">
    <name type="scientific">Lactococcus cremoris subsp. cremoris GE214</name>
    <dbReference type="NCBI Taxonomy" id="1415168"/>
    <lineage>
        <taxon>Bacteria</taxon>
        <taxon>Bacillati</taxon>
        <taxon>Bacillota</taxon>
        <taxon>Bacilli</taxon>
        <taxon>Lactobacillales</taxon>
        <taxon>Streptococcaceae</taxon>
        <taxon>Lactococcus</taxon>
        <taxon>Lactococcus cremoris subsp. cremoris</taxon>
    </lineage>
</organism>
<dbReference type="GO" id="GO:0005886">
    <property type="term" value="C:plasma membrane"/>
    <property type="evidence" value="ECO:0007669"/>
    <property type="project" value="UniProtKB-SubCell"/>
</dbReference>
<evidence type="ECO:0000313" key="9">
    <source>
        <dbReference type="Proteomes" id="UP000028401"/>
    </source>
</evidence>
<dbReference type="EMBL" id="AZSI01000084">
    <property type="protein sequence ID" value="KEY62029.1"/>
    <property type="molecule type" value="Genomic_DNA"/>
</dbReference>
<evidence type="ECO:0000256" key="2">
    <source>
        <dbReference type="ARBA" id="ARBA00022448"/>
    </source>
</evidence>
<keyword evidence="3 6" id="KW-0812">Transmembrane</keyword>
<evidence type="ECO:0000256" key="1">
    <source>
        <dbReference type="ARBA" id="ARBA00004651"/>
    </source>
</evidence>
<dbReference type="Pfam" id="PF07690">
    <property type="entry name" value="MFS_1"/>
    <property type="match status" value="1"/>
</dbReference>
<feature type="transmembrane region" description="Helical" evidence="6">
    <location>
        <begin position="349"/>
        <end position="369"/>
    </location>
</feature>
<dbReference type="PANTHER" id="PTHR23531">
    <property type="entry name" value="QUINOLENE RESISTANCE PROTEIN NORA"/>
    <property type="match status" value="1"/>
</dbReference>
<dbReference type="SUPFAM" id="SSF103473">
    <property type="entry name" value="MFS general substrate transporter"/>
    <property type="match status" value="1"/>
</dbReference>
<dbReference type="Proteomes" id="UP000028401">
    <property type="component" value="Unassembled WGS sequence"/>
</dbReference>
<feature type="transmembrane region" description="Helical" evidence="6">
    <location>
        <begin position="52"/>
        <end position="69"/>
    </location>
</feature>
<feature type="transmembrane region" description="Helical" evidence="6">
    <location>
        <begin position="280"/>
        <end position="302"/>
    </location>
</feature>
<evidence type="ECO:0000259" key="7">
    <source>
        <dbReference type="PROSITE" id="PS50850"/>
    </source>
</evidence>
<dbReference type="PANTHER" id="PTHR23531:SF1">
    <property type="entry name" value="QUINOLENE RESISTANCE PROTEIN NORA"/>
    <property type="match status" value="1"/>
</dbReference>
<sequence>MEKIMEKESIFTPTFVINTLISFLFYIVFYVLTSSIGTYALQQLHQSTVVSLSLSSVFVIGALIGRVWTGINITRIGMKRLLYIGGIIFLVLTFGYYLTTNIPLLFLIRVIQGAGFGIGATASGTIAGHVVPASRRGEGIGYYALSVTLAAAVGPALSIMIYSSLGFGSLLGIALGLLVVTFILIFFVRVKEFSDAERAYALEHEPKGVERYIEKSALPISIIAFLAGFIDSAILTGMGSFSTDLKIPLAGSLFFTMYAILIFVSRPFTGRLFDTKGDNWIFNPTFIFFAVAMLLVGLAGFFSPAIGFVVLLIAGGAFGLGYGGVAPFGQAIAIRDSSKDRIGVATSTFFGFLDLGVGGGPIVLGAIIPMLGNGMLGFRNLYLYSAPAVVIVWIIYYLIHGKHQKSSSEV</sequence>
<accession>A0A084A9Q0</accession>
<feature type="transmembrane region" description="Helical" evidence="6">
    <location>
        <begin position="167"/>
        <end position="188"/>
    </location>
</feature>
<reference evidence="8 9" key="1">
    <citation type="submission" date="2014-06" db="EMBL/GenBank/DDBJ databases">
        <title>Draft genome sequence of the putrescine producing strain Lactococcus lactis subsp cremoris GE214.</title>
        <authorList>
            <person name="Ladero V."/>
            <person name="Linares D.M."/>
            <person name="del Rio B."/>
            <person name="Mayo B."/>
            <person name="Martin M.C."/>
            <person name="Fernandez M."/>
            <person name="Alvarez M.A."/>
        </authorList>
    </citation>
    <scope>NUCLEOTIDE SEQUENCE [LARGE SCALE GENOMIC DNA]</scope>
    <source>
        <strain evidence="8 9">GE214</strain>
    </source>
</reference>
<dbReference type="CDD" id="cd17489">
    <property type="entry name" value="MFS_YfcJ_like"/>
    <property type="match status" value="1"/>
</dbReference>
<feature type="domain" description="Major facilitator superfamily (MFS) profile" evidence="7">
    <location>
        <begin position="14"/>
        <end position="404"/>
    </location>
</feature>
<feature type="transmembrane region" description="Helical" evidence="6">
    <location>
        <begin position="308"/>
        <end position="328"/>
    </location>
</feature>
<keyword evidence="2" id="KW-0813">Transport</keyword>
<evidence type="ECO:0000256" key="5">
    <source>
        <dbReference type="ARBA" id="ARBA00023136"/>
    </source>
</evidence>
<evidence type="ECO:0000256" key="6">
    <source>
        <dbReference type="SAM" id="Phobius"/>
    </source>
</evidence>
<dbReference type="InterPro" id="IPR036259">
    <property type="entry name" value="MFS_trans_sf"/>
</dbReference>
<dbReference type="InterPro" id="IPR052714">
    <property type="entry name" value="MFS_Exporter"/>
</dbReference>
<feature type="transmembrane region" description="Helical" evidence="6">
    <location>
        <begin position="381"/>
        <end position="399"/>
    </location>
</feature>
<feature type="transmembrane region" description="Helical" evidence="6">
    <location>
        <begin position="140"/>
        <end position="161"/>
    </location>
</feature>
<keyword evidence="5 6" id="KW-0472">Membrane</keyword>
<keyword evidence="4 6" id="KW-1133">Transmembrane helix</keyword>
<feature type="transmembrane region" description="Helical" evidence="6">
    <location>
        <begin position="12"/>
        <end position="32"/>
    </location>
</feature>
<evidence type="ECO:0000256" key="3">
    <source>
        <dbReference type="ARBA" id="ARBA00022692"/>
    </source>
</evidence>
<feature type="transmembrane region" description="Helical" evidence="6">
    <location>
        <begin position="247"/>
        <end position="268"/>
    </location>
</feature>
<evidence type="ECO:0000256" key="4">
    <source>
        <dbReference type="ARBA" id="ARBA00022989"/>
    </source>
</evidence>
<name>A0A084A9Q0_LACLC</name>
<feature type="transmembrane region" description="Helical" evidence="6">
    <location>
        <begin position="104"/>
        <end position="128"/>
    </location>
</feature>
<gene>
    <name evidence="8" type="ORF">U725_01869</name>
</gene>